<dbReference type="InterPro" id="IPR012337">
    <property type="entry name" value="RNaseH-like_sf"/>
</dbReference>
<dbReference type="Gene3D" id="3.30.420.10">
    <property type="entry name" value="Ribonuclease H-like superfamily/Ribonuclease H"/>
    <property type="match status" value="1"/>
</dbReference>
<gene>
    <name evidence="2" type="primary">LOC109002366</name>
</gene>
<name>A0A2I4FVF0_JUGRE</name>
<protein>
    <submittedName>
        <fullName evidence="2">Uncharacterized protein LOC109002366</fullName>
    </submittedName>
</protein>
<dbReference type="GO" id="GO:0004523">
    <property type="term" value="F:RNA-DNA hybrid ribonuclease activity"/>
    <property type="evidence" value="ECO:0007669"/>
    <property type="project" value="InterPro"/>
</dbReference>
<organism evidence="1 2">
    <name type="scientific">Juglans regia</name>
    <name type="common">English walnut</name>
    <dbReference type="NCBI Taxonomy" id="51240"/>
    <lineage>
        <taxon>Eukaryota</taxon>
        <taxon>Viridiplantae</taxon>
        <taxon>Streptophyta</taxon>
        <taxon>Embryophyta</taxon>
        <taxon>Tracheophyta</taxon>
        <taxon>Spermatophyta</taxon>
        <taxon>Magnoliopsida</taxon>
        <taxon>eudicotyledons</taxon>
        <taxon>Gunneridae</taxon>
        <taxon>Pentapetalae</taxon>
        <taxon>rosids</taxon>
        <taxon>fabids</taxon>
        <taxon>Fagales</taxon>
        <taxon>Juglandaceae</taxon>
        <taxon>Juglans</taxon>
    </lineage>
</organism>
<dbReference type="GO" id="GO:0003676">
    <property type="term" value="F:nucleic acid binding"/>
    <property type="evidence" value="ECO:0007669"/>
    <property type="project" value="InterPro"/>
</dbReference>
<dbReference type="KEGG" id="jre:109002366"/>
<accession>A0A2I4FVF0</accession>
<dbReference type="InterPro" id="IPR053151">
    <property type="entry name" value="RNase_H-like"/>
</dbReference>
<dbReference type="InterPro" id="IPR026960">
    <property type="entry name" value="RVT-Znf"/>
</dbReference>
<dbReference type="PANTHER" id="PTHR47723">
    <property type="entry name" value="OS05G0353850 PROTEIN"/>
    <property type="match status" value="1"/>
</dbReference>
<keyword evidence="1" id="KW-1185">Reference proteome</keyword>
<dbReference type="GeneID" id="109002366"/>
<dbReference type="SUPFAM" id="SSF53098">
    <property type="entry name" value="Ribonuclease H-like"/>
    <property type="match status" value="1"/>
</dbReference>
<proteinExistence type="predicted"/>
<dbReference type="Proteomes" id="UP000235220">
    <property type="component" value="Chromosome 15"/>
</dbReference>
<evidence type="ECO:0000313" key="1">
    <source>
        <dbReference type="Proteomes" id="UP000235220"/>
    </source>
</evidence>
<dbReference type="RefSeq" id="XP_018835621.1">
    <property type="nucleotide sequence ID" value="XM_018980076.1"/>
</dbReference>
<dbReference type="Gramene" id="Jr15_01630_p1">
    <property type="protein sequence ID" value="cds.Jr15_01630_p1"/>
    <property type="gene ID" value="Jr15_01630"/>
</dbReference>
<dbReference type="OrthoDB" id="1717299at2759"/>
<dbReference type="AlphaFoldDB" id="A0A2I4FVF0"/>
<dbReference type="PANTHER" id="PTHR47723:SF19">
    <property type="entry name" value="POLYNUCLEOTIDYL TRANSFERASE, RIBONUCLEASE H-LIKE SUPERFAMILY PROTEIN"/>
    <property type="match status" value="1"/>
</dbReference>
<sequence>MEHLNNENLMVNELIEERTGWWKIDVVRALFDPRLANLILKINICLSEEDSWFWTSERSGSYSVKSGYKVLQWEASQILGEGSRGEQILKFWKSLWQLKILHKMKIFAWRACHDYLPTFQNLRQRKIKDEDRCVFCHLCFEDTAHALFFCPMIHDVYMQYLPSLQTLNSPLSIWDVVLHISDKGGLEMLTTFFVICWALWYRRNQFLYEKVVHPCSTVINNALSMQSVYKQVQDLDGVSKQVNTVLSWSPSPPGFLKLNVDGAIFPDHHKAGIGIILRDEKGDVIAACSKLEGDVASPEFIEATALLRGLQFCAQWGVPKLVLETDCLILVNALQSQTNFLTDFAFLLNDISRMMRGFQEVQILHVNRLGNIVAHQLARNAWNVEDIVMWWGSCPSFVSQAVWLNRNNVM</sequence>
<dbReference type="InterPro" id="IPR036397">
    <property type="entry name" value="RNaseH_sf"/>
</dbReference>
<dbReference type="Pfam" id="PF13966">
    <property type="entry name" value="zf-RVT"/>
    <property type="match status" value="1"/>
</dbReference>
<dbReference type="Pfam" id="PF13456">
    <property type="entry name" value="RVT_3"/>
    <property type="match status" value="1"/>
</dbReference>
<dbReference type="CDD" id="cd06222">
    <property type="entry name" value="RNase_H_like"/>
    <property type="match status" value="1"/>
</dbReference>
<dbReference type="InterPro" id="IPR002156">
    <property type="entry name" value="RNaseH_domain"/>
</dbReference>
<reference evidence="2" key="1">
    <citation type="submission" date="2025-08" db="UniProtKB">
        <authorList>
            <consortium name="RefSeq"/>
        </authorList>
    </citation>
    <scope>IDENTIFICATION</scope>
    <source>
        <tissue evidence="2">Leaves</tissue>
    </source>
</reference>
<evidence type="ECO:0000313" key="2">
    <source>
        <dbReference type="RefSeq" id="XP_018835621.1"/>
    </source>
</evidence>
<dbReference type="InterPro" id="IPR044730">
    <property type="entry name" value="RNase_H-like_dom_plant"/>
</dbReference>